<keyword evidence="2" id="KW-1185">Reference proteome</keyword>
<accession>A0A6G0TE09</accession>
<sequence length="301" mass="35806">MPSGVGLIPLKIILYPSPVQTTGHRFDIPNVYNIDVKNILKFKSNFNTRIHIKFQISILQSFIFYGKKPNWFSIKKVLNVNTIAYRLIRNTLVKTLYYNNSLCYHCFFSDHFKLFHLLEILEYNSLCKIFYTFLPKKLFANVLDSDDILLIFEEYSSIHIVNYSYSSNIIKTKSILSKFGIFFKNSIIINRCILVRSTDNLNMSIKFKFLRNLSKTRKFAMRLNFKFLRNRVTITIYPQTVLNICYYSKSISRRYLKILLTIEIFNLSEKLFLKHNFVLLAFEIQILTKTRQNHEYLQIIL</sequence>
<proteinExistence type="predicted"/>
<organism evidence="1 2">
    <name type="scientific">Aphis glycines</name>
    <name type="common">Soybean aphid</name>
    <dbReference type="NCBI Taxonomy" id="307491"/>
    <lineage>
        <taxon>Eukaryota</taxon>
        <taxon>Metazoa</taxon>
        <taxon>Ecdysozoa</taxon>
        <taxon>Arthropoda</taxon>
        <taxon>Hexapoda</taxon>
        <taxon>Insecta</taxon>
        <taxon>Pterygota</taxon>
        <taxon>Neoptera</taxon>
        <taxon>Paraneoptera</taxon>
        <taxon>Hemiptera</taxon>
        <taxon>Sternorrhyncha</taxon>
        <taxon>Aphidomorpha</taxon>
        <taxon>Aphidoidea</taxon>
        <taxon>Aphididae</taxon>
        <taxon>Aphidini</taxon>
        <taxon>Aphis</taxon>
        <taxon>Aphis</taxon>
    </lineage>
</organism>
<reference evidence="1 2" key="1">
    <citation type="submission" date="2019-08" db="EMBL/GenBank/DDBJ databases">
        <title>The genome of the soybean aphid Biotype 1, its phylome, world population structure and adaptation to the North American continent.</title>
        <authorList>
            <person name="Giordano R."/>
            <person name="Donthu R.K."/>
            <person name="Hernandez A.G."/>
            <person name="Wright C.L."/>
            <person name="Zimin A.V."/>
        </authorList>
    </citation>
    <scope>NUCLEOTIDE SEQUENCE [LARGE SCALE GENOMIC DNA]</scope>
    <source>
        <tissue evidence="1">Whole aphids</tissue>
    </source>
</reference>
<name>A0A6G0TE09_APHGL</name>
<dbReference type="EMBL" id="VYZN01000041">
    <property type="protein sequence ID" value="KAE9531392.1"/>
    <property type="molecule type" value="Genomic_DNA"/>
</dbReference>
<evidence type="ECO:0000313" key="2">
    <source>
        <dbReference type="Proteomes" id="UP000475862"/>
    </source>
</evidence>
<dbReference type="AlphaFoldDB" id="A0A6G0TE09"/>
<evidence type="ECO:0000313" key="1">
    <source>
        <dbReference type="EMBL" id="KAE9531392.1"/>
    </source>
</evidence>
<protein>
    <submittedName>
        <fullName evidence="1">Uncharacterized protein</fullName>
    </submittedName>
</protein>
<comment type="caution">
    <text evidence="1">The sequence shown here is derived from an EMBL/GenBank/DDBJ whole genome shotgun (WGS) entry which is preliminary data.</text>
</comment>
<gene>
    <name evidence="1" type="ORF">AGLY_010598</name>
</gene>
<dbReference type="Proteomes" id="UP000475862">
    <property type="component" value="Unassembled WGS sequence"/>
</dbReference>